<gene>
    <name evidence="3" type="ORF">EAH_00017770</name>
</gene>
<protein>
    <submittedName>
        <fullName evidence="3">Uncharacterized protein</fullName>
    </submittedName>
</protein>
<feature type="compositionally biased region" description="Low complexity" evidence="1">
    <location>
        <begin position="215"/>
        <end position="225"/>
    </location>
</feature>
<evidence type="ECO:0000256" key="2">
    <source>
        <dbReference type="SAM" id="Phobius"/>
    </source>
</evidence>
<proteinExistence type="predicted"/>
<dbReference type="Proteomes" id="UP000018050">
    <property type="component" value="Unassembled WGS sequence"/>
</dbReference>
<dbReference type="RefSeq" id="XP_013253050.1">
    <property type="nucleotide sequence ID" value="XM_013397596.1"/>
</dbReference>
<feature type="compositionally biased region" description="Polar residues" evidence="1">
    <location>
        <begin position="239"/>
        <end position="269"/>
    </location>
</feature>
<feature type="compositionally biased region" description="Basic and acidic residues" evidence="1">
    <location>
        <begin position="397"/>
        <end position="415"/>
    </location>
</feature>
<dbReference type="AlphaFoldDB" id="U6G836"/>
<keyword evidence="4" id="KW-1185">Reference proteome</keyword>
<feature type="compositionally biased region" description="Gly residues" evidence="1">
    <location>
        <begin position="205"/>
        <end position="214"/>
    </location>
</feature>
<sequence length="415" mass="44681">MYCMKLNRLWLREAPTGSLTLEPPSEVDLHGEIPIFPFKGELCFRKLSLGPSSSKMSRCTQVLKDNMSIRVLKPFSAVATVMTVATLLCFYGLTTLSQEAVGAYRRYPTFGGGVGGRFGPGRGPIPYGPGPRIPGRFGPGAVGHGGFRGGMGGYFPGGGPGPVIRPGLMPYVGFPGRRPFHFSSPSHLSNFGPSHQYPFVPMGNMQGGNAGAGPGEEAPSGGEASGETEGEPAGESESTNNLFNYMTQDEGGLSNQAPSSDSFFSNTENSASSEGSEAAVEGMGVDEDHSGGIEDDDEEKVGKYPEDINENDGFLAQKEESKKEEERKEVDRQAESSAQKEQAREEELAKRPAKNEEAKEAKKDEPKKEKTDEEGTKEEEAKRDRPDEALDTEDAGGEEKSKEEKKSTHENGRHT</sequence>
<dbReference type="OMA" id="HRDETEH"/>
<dbReference type="EMBL" id="HG670378">
    <property type="protein sequence ID" value="CDI76411.1"/>
    <property type="molecule type" value="Genomic_DNA"/>
</dbReference>
<keyword evidence="2" id="KW-1133">Transmembrane helix</keyword>
<feature type="compositionally biased region" description="Basic and acidic residues" evidence="1">
    <location>
        <begin position="341"/>
        <end position="388"/>
    </location>
</feature>
<evidence type="ECO:0000256" key="1">
    <source>
        <dbReference type="SAM" id="MobiDB-lite"/>
    </source>
</evidence>
<feature type="compositionally biased region" description="Basic and acidic residues" evidence="1">
    <location>
        <begin position="317"/>
        <end position="334"/>
    </location>
</feature>
<dbReference type="OrthoDB" id="349031at2759"/>
<feature type="transmembrane region" description="Helical" evidence="2">
    <location>
        <begin position="74"/>
        <end position="93"/>
    </location>
</feature>
<evidence type="ECO:0000313" key="3">
    <source>
        <dbReference type="EMBL" id="CDI76411.1"/>
    </source>
</evidence>
<keyword evidence="2" id="KW-0472">Membrane</keyword>
<evidence type="ECO:0000313" key="4">
    <source>
        <dbReference type="Proteomes" id="UP000018050"/>
    </source>
</evidence>
<reference evidence="3" key="2">
    <citation type="submission" date="2013-10" db="EMBL/GenBank/DDBJ databases">
        <authorList>
            <person name="Aslett M."/>
        </authorList>
    </citation>
    <scope>NUCLEOTIDE SEQUENCE [LARGE SCALE GENOMIC DNA]</scope>
    <source>
        <strain evidence="3">Houghton</strain>
    </source>
</reference>
<feature type="region of interest" description="Disordered" evidence="1">
    <location>
        <begin position="199"/>
        <end position="415"/>
    </location>
</feature>
<dbReference type="GeneID" id="25269847"/>
<reference evidence="3" key="1">
    <citation type="submission" date="2013-10" db="EMBL/GenBank/DDBJ databases">
        <title>Genomic analysis of the causative agents of coccidiosis in chickens.</title>
        <authorList>
            <person name="Reid A.J."/>
            <person name="Blake D."/>
            <person name="Billington K."/>
            <person name="Browne H."/>
            <person name="Dunn M."/>
            <person name="Hung S."/>
            <person name="Kawahara F."/>
            <person name="Miranda-Saavedra D."/>
            <person name="Mourier T."/>
            <person name="Nagra H."/>
            <person name="Otto T.D."/>
            <person name="Rawlings N."/>
            <person name="Sanchez A."/>
            <person name="Sanders M."/>
            <person name="Subramaniam C."/>
            <person name="Tay Y."/>
            <person name="Dear P."/>
            <person name="Doerig C."/>
            <person name="Gruber A."/>
            <person name="Parkinson J."/>
            <person name="Shirley M."/>
            <person name="Wan K.L."/>
            <person name="Berriman M."/>
            <person name="Tomley F."/>
            <person name="Pain A."/>
        </authorList>
    </citation>
    <scope>NUCLEOTIDE SEQUENCE [LARGE SCALE GENOMIC DNA]</scope>
    <source>
        <strain evidence="3">Houghton</strain>
    </source>
</reference>
<name>U6G836_EIMAC</name>
<keyword evidence="2" id="KW-0812">Transmembrane</keyword>
<organism evidence="3 4">
    <name type="scientific">Eimeria acervulina</name>
    <name type="common">Coccidian parasite</name>
    <dbReference type="NCBI Taxonomy" id="5801"/>
    <lineage>
        <taxon>Eukaryota</taxon>
        <taxon>Sar</taxon>
        <taxon>Alveolata</taxon>
        <taxon>Apicomplexa</taxon>
        <taxon>Conoidasida</taxon>
        <taxon>Coccidia</taxon>
        <taxon>Eucoccidiorida</taxon>
        <taxon>Eimeriorina</taxon>
        <taxon>Eimeriidae</taxon>
        <taxon>Eimeria</taxon>
    </lineage>
</organism>
<accession>U6G836</accession>
<dbReference type="VEuPathDB" id="ToxoDB:EAH_00017770"/>
<feature type="compositionally biased region" description="Low complexity" evidence="1">
    <location>
        <begin position="270"/>
        <end position="283"/>
    </location>
</feature>